<dbReference type="PANTHER" id="PTHR42923:SF17">
    <property type="entry name" value="AMINE OXIDASE DOMAIN-CONTAINING PROTEIN"/>
    <property type="match status" value="1"/>
</dbReference>
<dbReference type="RefSeq" id="WP_011734080.1">
    <property type="nucleotide sequence ID" value="NC_008609.1"/>
</dbReference>
<accession>A1AK96</accession>
<evidence type="ECO:0000313" key="3">
    <source>
        <dbReference type="Proteomes" id="UP000006732"/>
    </source>
</evidence>
<protein>
    <recommendedName>
        <fullName evidence="1">Amine oxidase domain-containing protein</fullName>
    </recommendedName>
</protein>
<keyword evidence="3" id="KW-1185">Reference proteome</keyword>
<sequence length="414" mass="46039">MKIAIVGGGISGLTTAHLLCGDHEITLFEAGDYPGGHTNTLDVTHDGTNYAVDTGFIVFNERTYPNFITLLDRLGVGSQPSVMSFSAVCETTGLQYRASNLDSFFAQRKNLFSLPFWRMLLEIFRFNHSSAELYGSSDLSLTLGDYLKTRGYSPLFIEKFLVPMGAAVWSADPAHFLAFPAAAFVRFFTNHGMLNVLDQPTWRVVAGGSRQYVGPLIRPFRDRIRLSTPVERVQRYGNRVAVTPRGGEPEEFDHLVLACHSDQALAMLADPSEAERELLGAIPYQKNDTVLHTDSRLLPSIPRARASWNCLLPRRQQGSVVLTYWMNLLQTISAPVDFCVTLNSPEAIAPDAVIRRLIYHHPVYSSAAFAAQKRRDEISGVNRTSYCGAYWNWGFHEDGVNSALAVCRHFGKGL</sequence>
<feature type="domain" description="Amine oxidase" evidence="1">
    <location>
        <begin position="10"/>
        <end position="284"/>
    </location>
</feature>
<dbReference type="InterPro" id="IPR036188">
    <property type="entry name" value="FAD/NAD-bd_sf"/>
</dbReference>
<dbReference type="InterPro" id="IPR050464">
    <property type="entry name" value="Zeta_carotene_desat/Oxidored"/>
</dbReference>
<dbReference type="Pfam" id="PF01593">
    <property type="entry name" value="Amino_oxidase"/>
    <property type="match status" value="1"/>
</dbReference>
<dbReference type="GO" id="GO:0016491">
    <property type="term" value="F:oxidoreductase activity"/>
    <property type="evidence" value="ECO:0007669"/>
    <property type="project" value="InterPro"/>
</dbReference>
<organism evidence="2 3">
    <name type="scientific">Pelobacter propionicus (strain DSM 2379 / NBRC 103807 / OttBd1)</name>
    <dbReference type="NCBI Taxonomy" id="338966"/>
    <lineage>
        <taxon>Bacteria</taxon>
        <taxon>Pseudomonadati</taxon>
        <taxon>Thermodesulfobacteriota</taxon>
        <taxon>Desulfuromonadia</taxon>
        <taxon>Desulfuromonadales</taxon>
        <taxon>Desulfuromonadaceae</taxon>
        <taxon>Pelobacter</taxon>
    </lineage>
</organism>
<dbReference type="Proteomes" id="UP000006732">
    <property type="component" value="Chromosome"/>
</dbReference>
<dbReference type="EMBL" id="CP000482">
    <property type="protein sequence ID" value="ABK97766.1"/>
    <property type="molecule type" value="Genomic_DNA"/>
</dbReference>
<proteinExistence type="predicted"/>
<evidence type="ECO:0000259" key="1">
    <source>
        <dbReference type="Pfam" id="PF01593"/>
    </source>
</evidence>
<dbReference type="OrthoDB" id="20837at2"/>
<dbReference type="InterPro" id="IPR002937">
    <property type="entry name" value="Amino_oxidase"/>
</dbReference>
<gene>
    <name evidence="2" type="ordered locus">Ppro_0129</name>
</gene>
<reference evidence="2 3" key="1">
    <citation type="submission" date="2006-10" db="EMBL/GenBank/DDBJ databases">
        <title>Complete sequence of chromosome of Pelobacter propionicus DSM 2379.</title>
        <authorList>
            <consortium name="US DOE Joint Genome Institute"/>
            <person name="Copeland A."/>
            <person name="Lucas S."/>
            <person name="Lapidus A."/>
            <person name="Barry K."/>
            <person name="Detter J.C."/>
            <person name="Glavina del Rio T."/>
            <person name="Hammon N."/>
            <person name="Israni S."/>
            <person name="Dalin E."/>
            <person name="Tice H."/>
            <person name="Pitluck S."/>
            <person name="Saunders E."/>
            <person name="Brettin T."/>
            <person name="Bruce D."/>
            <person name="Han C."/>
            <person name="Tapia R."/>
            <person name="Schmutz J."/>
            <person name="Larimer F."/>
            <person name="Land M."/>
            <person name="Hauser L."/>
            <person name="Kyrpides N."/>
            <person name="Kim E."/>
            <person name="Lovley D."/>
            <person name="Richardson P."/>
        </authorList>
    </citation>
    <scope>NUCLEOTIDE SEQUENCE [LARGE SCALE GENOMIC DNA]</scope>
    <source>
        <strain evidence="3">DSM 2379 / NBRC 103807 / OttBd1</strain>
    </source>
</reference>
<dbReference type="SUPFAM" id="SSF51905">
    <property type="entry name" value="FAD/NAD(P)-binding domain"/>
    <property type="match status" value="1"/>
</dbReference>
<dbReference type="STRING" id="338966.Ppro_0129"/>
<dbReference type="PANTHER" id="PTHR42923">
    <property type="entry name" value="PROTOPORPHYRINOGEN OXIDASE"/>
    <property type="match status" value="1"/>
</dbReference>
<dbReference type="KEGG" id="ppd:Ppro_0129"/>
<dbReference type="Gene3D" id="3.50.50.60">
    <property type="entry name" value="FAD/NAD(P)-binding domain"/>
    <property type="match status" value="1"/>
</dbReference>
<name>A1AK96_PELPD</name>
<evidence type="ECO:0000313" key="2">
    <source>
        <dbReference type="EMBL" id="ABK97766.1"/>
    </source>
</evidence>
<dbReference type="AlphaFoldDB" id="A1AK96"/>
<dbReference type="HOGENOM" id="CLU_028123_1_0_7"/>
<dbReference type="eggNOG" id="COG2907">
    <property type="taxonomic scope" value="Bacteria"/>
</dbReference>